<evidence type="ECO:0000313" key="3">
    <source>
        <dbReference type="Proteomes" id="UP000289708"/>
    </source>
</evidence>
<sequence length="204" mass="22601">MLRRVRGCTICRDSPLGRPLSHEPRPVLRARASARIAICSQAPGVRVHASGTPFTDPSGVRLRAWLGTSEEEFYDESRIAIVPMGFCFPGQTADGSDRPPRRECAPAWRDLIFTRLPNVELLLAIGRPAQVWHLGGDAGANATAAVADWQRIVARPSLPKVVPLPHPSWRNNAWLKRNPWFEAETIPVVKAMVRRALAARHVES</sequence>
<name>A0A4Q0MR35_9HYPH</name>
<dbReference type="EMBL" id="RYFI01000001">
    <property type="protein sequence ID" value="RXF75689.1"/>
    <property type="molecule type" value="Genomic_DNA"/>
</dbReference>
<dbReference type="CDD" id="cd10033">
    <property type="entry name" value="UDG_like"/>
    <property type="match status" value="1"/>
</dbReference>
<dbReference type="OrthoDB" id="9789139at2"/>
<dbReference type="SMART" id="SM00987">
    <property type="entry name" value="UreE_C"/>
    <property type="match status" value="1"/>
</dbReference>
<dbReference type="AlphaFoldDB" id="A0A4Q0MR35"/>
<dbReference type="SMART" id="SM00986">
    <property type="entry name" value="UDG"/>
    <property type="match status" value="1"/>
</dbReference>
<feature type="domain" description="Uracil-DNA glycosylase-like" evidence="1">
    <location>
        <begin position="27"/>
        <end position="190"/>
    </location>
</feature>
<dbReference type="SUPFAM" id="SSF52141">
    <property type="entry name" value="Uracil-DNA glycosylase-like"/>
    <property type="match status" value="1"/>
</dbReference>
<proteinExistence type="predicted"/>
<comment type="caution">
    <text evidence="2">The sequence shown here is derived from an EMBL/GenBank/DDBJ whole genome shotgun (WGS) entry which is preliminary data.</text>
</comment>
<dbReference type="InterPro" id="IPR047124">
    <property type="entry name" value="HI_0220.2"/>
</dbReference>
<gene>
    <name evidence="2" type="ORF">EK403_00565</name>
</gene>
<protein>
    <submittedName>
        <fullName evidence="2">Uracil-DNA glycosylase family protein</fullName>
    </submittedName>
</protein>
<dbReference type="Proteomes" id="UP000289708">
    <property type="component" value="Unassembled WGS sequence"/>
</dbReference>
<evidence type="ECO:0000259" key="1">
    <source>
        <dbReference type="SMART" id="SM00986"/>
    </source>
</evidence>
<dbReference type="Gene3D" id="3.40.470.10">
    <property type="entry name" value="Uracil-DNA glycosylase-like domain"/>
    <property type="match status" value="1"/>
</dbReference>
<reference evidence="2 3" key="1">
    <citation type="submission" date="2018-12" db="EMBL/GenBank/DDBJ databases">
        <title>bacterium Hansschlegelia zhihuaiae S113.</title>
        <authorList>
            <person name="He J."/>
        </authorList>
    </citation>
    <scope>NUCLEOTIDE SEQUENCE [LARGE SCALE GENOMIC DNA]</scope>
    <source>
        <strain evidence="2 3">S 113</strain>
    </source>
</reference>
<keyword evidence="3" id="KW-1185">Reference proteome</keyword>
<dbReference type="PANTHER" id="PTHR42160">
    <property type="entry name" value="URACIL-DNA GLYCOSYLASE SUPERFAMILY PROTEIN"/>
    <property type="match status" value="1"/>
</dbReference>
<dbReference type="InterPro" id="IPR005122">
    <property type="entry name" value="Uracil-DNA_glycosylase-like"/>
</dbReference>
<dbReference type="Pfam" id="PF03167">
    <property type="entry name" value="UDG"/>
    <property type="match status" value="1"/>
</dbReference>
<evidence type="ECO:0000313" key="2">
    <source>
        <dbReference type="EMBL" id="RXF75689.1"/>
    </source>
</evidence>
<dbReference type="InterPro" id="IPR036895">
    <property type="entry name" value="Uracil-DNA_glycosylase-like_sf"/>
</dbReference>
<dbReference type="PANTHER" id="PTHR42160:SF1">
    <property type="entry name" value="URACIL-DNA GLYCOSYLASE SUPERFAMILY PROTEIN"/>
    <property type="match status" value="1"/>
</dbReference>
<organism evidence="2 3">
    <name type="scientific">Hansschlegelia zhihuaiae</name>
    <dbReference type="NCBI Taxonomy" id="405005"/>
    <lineage>
        <taxon>Bacteria</taxon>
        <taxon>Pseudomonadati</taxon>
        <taxon>Pseudomonadota</taxon>
        <taxon>Alphaproteobacteria</taxon>
        <taxon>Hyphomicrobiales</taxon>
        <taxon>Methylopilaceae</taxon>
        <taxon>Hansschlegelia</taxon>
    </lineage>
</organism>
<accession>A0A4Q0MR35</accession>